<dbReference type="RefSeq" id="WP_062958234.1">
    <property type="nucleotide sequence ID" value="NZ_JALLPZ010000001.1"/>
</dbReference>
<evidence type="ECO:0000256" key="1">
    <source>
        <dbReference type="ARBA" id="ARBA00022649"/>
    </source>
</evidence>
<protein>
    <submittedName>
        <fullName evidence="2">Plasmid stabilization protein</fullName>
    </submittedName>
    <submittedName>
        <fullName evidence="3">Toxin ParE1/3/4</fullName>
    </submittedName>
</protein>
<dbReference type="Proteomes" id="UP000219068">
    <property type="component" value="Unassembled WGS sequence"/>
</dbReference>
<dbReference type="AlphaFoldDB" id="A0A154KZV4"/>
<accession>A0A154KZV4</accession>
<evidence type="ECO:0000313" key="2">
    <source>
        <dbReference type="EMBL" id="RCK45225.1"/>
    </source>
</evidence>
<dbReference type="InterPro" id="IPR007712">
    <property type="entry name" value="RelE/ParE_toxin"/>
</dbReference>
<gene>
    <name evidence="3" type="ORF">SAMN05428964_101740</name>
    <name evidence="2" type="ORF">TH44_21755</name>
</gene>
<dbReference type="EMBL" id="OBMM01000001">
    <property type="protein sequence ID" value="SOB93283.1"/>
    <property type="molecule type" value="Genomic_DNA"/>
</dbReference>
<sequence>MTAYRLSKLAEDDIRRLYRYGIETFGQQHADIYFDALFEQFDKIARSPAIYQAVDDIHPGYRRCVFAAHTIYYRMDGNIPLIMRILGRENPDLSAV</sequence>
<organism evidence="2 5">
    <name type="scientific">Thalassospira xiamenensis</name>
    <dbReference type="NCBI Taxonomy" id="220697"/>
    <lineage>
        <taxon>Bacteria</taxon>
        <taxon>Pseudomonadati</taxon>
        <taxon>Pseudomonadota</taxon>
        <taxon>Alphaproteobacteria</taxon>
        <taxon>Rhodospirillales</taxon>
        <taxon>Thalassospiraceae</taxon>
        <taxon>Thalassospira</taxon>
    </lineage>
</organism>
<evidence type="ECO:0000313" key="3">
    <source>
        <dbReference type="EMBL" id="SOB93283.1"/>
    </source>
</evidence>
<dbReference type="Gene3D" id="3.30.2310.20">
    <property type="entry name" value="RelE-like"/>
    <property type="match status" value="1"/>
</dbReference>
<dbReference type="EMBL" id="JPWJ01000015">
    <property type="protein sequence ID" value="RCK45225.1"/>
    <property type="molecule type" value="Genomic_DNA"/>
</dbReference>
<proteinExistence type="predicted"/>
<keyword evidence="1" id="KW-1277">Toxin-antitoxin system</keyword>
<reference evidence="3 4" key="2">
    <citation type="submission" date="2017-08" db="EMBL/GenBank/DDBJ databases">
        <authorList>
            <person name="de Groot N.N."/>
        </authorList>
    </citation>
    <scope>NUCLEOTIDE SEQUENCE [LARGE SCALE GENOMIC DNA]</scope>
    <source>
        <strain evidence="3 4">USBA 78</strain>
    </source>
</reference>
<dbReference type="InterPro" id="IPR035093">
    <property type="entry name" value="RelE/ParE_toxin_dom_sf"/>
</dbReference>
<evidence type="ECO:0000313" key="4">
    <source>
        <dbReference type="Proteomes" id="UP000219068"/>
    </source>
</evidence>
<evidence type="ECO:0000313" key="5">
    <source>
        <dbReference type="Proteomes" id="UP000252266"/>
    </source>
</evidence>
<dbReference type="Pfam" id="PF05016">
    <property type="entry name" value="ParE_toxin"/>
    <property type="match status" value="1"/>
</dbReference>
<dbReference type="Proteomes" id="UP000252266">
    <property type="component" value="Unassembled WGS sequence"/>
</dbReference>
<name>A0A154KZV4_9PROT</name>
<reference evidence="2 5" key="1">
    <citation type="submission" date="2014-07" db="EMBL/GenBank/DDBJ databases">
        <title>Draft genome sequence of Thalassospira xiamenensis IB13.</title>
        <authorList>
            <person name="Lai Q."/>
            <person name="Shao Z."/>
        </authorList>
    </citation>
    <scope>NUCLEOTIDE SEQUENCE [LARGE SCALE GENOMIC DNA]</scope>
    <source>
        <strain evidence="2 5">IB13</strain>
    </source>
</reference>